<comment type="caution">
    <text evidence="2">The sequence shown here is derived from an EMBL/GenBank/DDBJ whole genome shotgun (WGS) entry which is preliminary data.</text>
</comment>
<protein>
    <submittedName>
        <fullName evidence="2">Uncharacterized protein</fullName>
    </submittedName>
</protein>
<organism evidence="2 3">
    <name type="scientific">Puccinia sorghi</name>
    <dbReference type="NCBI Taxonomy" id="27349"/>
    <lineage>
        <taxon>Eukaryota</taxon>
        <taxon>Fungi</taxon>
        <taxon>Dikarya</taxon>
        <taxon>Basidiomycota</taxon>
        <taxon>Pucciniomycotina</taxon>
        <taxon>Pucciniomycetes</taxon>
        <taxon>Pucciniales</taxon>
        <taxon>Pucciniaceae</taxon>
        <taxon>Puccinia</taxon>
    </lineage>
</organism>
<reference evidence="2 3" key="1">
    <citation type="submission" date="2015-08" db="EMBL/GenBank/DDBJ databases">
        <title>Next Generation Sequencing and Analysis of the Genome of Puccinia sorghi L Schw, the Causal Agent of Maize Common Rust.</title>
        <authorList>
            <person name="Rochi L."/>
            <person name="Burguener G."/>
            <person name="Darino M."/>
            <person name="Turjanski A."/>
            <person name="Kreff E."/>
            <person name="Dieguez M.J."/>
            <person name="Sacco F."/>
        </authorList>
    </citation>
    <scope>NUCLEOTIDE SEQUENCE [LARGE SCALE GENOMIC DNA]</scope>
    <source>
        <strain evidence="2 3">RO10H11247</strain>
    </source>
</reference>
<proteinExistence type="predicted"/>
<dbReference type="OrthoDB" id="2501309at2759"/>
<dbReference type="Proteomes" id="UP000037035">
    <property type="component" value="Unassembled WGS sequence"/>
</dbReference>
<gene>
    <name evidence="2" type="ORF">VP01_706g4</name>
</gene>
<dbReference type="AlphaFoldDB" id="A0A0L6UDS6"/>
<sequence>MFQPFESHAAQWIKRQEIALADYSQKALAAESPSSQSNIERFIRMAACAKPPIVLPSFAQESFRPGGSDHLSKDEHPEASFDLDPNLTQSAPIPLGKLKVMPLPAPHLLGDTTFERQDPQTVHIKFETLANTFVGIGGHLYQIREVIDYWLPKDSTVAFEQARVRWWPSQLVEQARLRTIHELNSIIMGFNDNLQLFNNAICDLREGAFGGRLNTKTVDCAREMFGILRDLRGLLIPIQRPAADRVNSLRATSTWLSVKCLAPLQENLREPYKSERFDQNDPEQAHLGELFAQHCLGLTATIKFLSEAYGHLSDIFKAIDGMCKTMIEGIHKLMLDVHQGQTCGEYIASWANRWERVTLALLLRLVGLPAINQGLQREFPTMEVEYFVPE</sequence>
<dbReference type="EMBL" id="LAVV01012461">
    <property type="protein sequence ID" value="KNZ46676.1"/>
    <property type="molecule type" value="Genomic_DNA"/>
</dbReference>
<keyword evidence="3" id="KW-1185">Reference proteome</keyword>
<feature type="compositionally biased region" description="Basic and acidic residues" evidence="1">
    <location>
        <begin position="70"/>
        <end position="79"/>
    </location>
</feature>
<accession>A0A0L6UDS6</accession>
<evidence type="ECO:0000256" key="1">
    <source>
        <dbReference type="SAM" id="MobiDB-lite"/>
    </source>
</evidence>
<feature type="region of interest" description="Disordered" evidence="1">
    <location>
        <begin position="64"/>
        <end position="85"/>
    </location>
</feature>
<evidence type="ECO:0000313" key="3">
    <source>
        <dbReference type="Proteomes" id="UP000037035"/>
    </source>
</evidence>
<evidence type="ECO:0000313" key="2">
    <source>
        <dbReference type="EMBL" id="KNZ46676.1"/>
    </source>
</evidence>
<name>A0A0L6UDS6_9BASI</name>
<dbReference type="VEuPathDB" id="FungiDB:VP01_706g4"/>